<dbReference type="RefSeq" id="WP_339393291.1">
    <property type="nucleotide sequence ID" value="NZ_BAAAAF010000010.1"/>
</dbReference>
<reference evidence="3 4" key="1">
    <citation type="submission" date="2024-01" db="EMBL/GenBank/DDBJ databases">
        <title>Characterization of antibiotic resistant novel bacterial strains and their environmental applications.</title>
        <authorList>
            <person name="Manzoor S."/>
            <person name="Abbas S."/>
            <person name="Arshad M."/>
            <person name="Ahmed I."/>
        </authorList>
    </citation>
    <scope>NUCLEOTIDE SEQUENCE [LARGE SCALE GENOMIC DNA]</scope>
    <source>
        <strain evidence="3 4">NCCP-602</strain>
    </source>
</reference>
<sequence>MRSLLFAASALSGGRPRRLLLWPLLAGLSVFVLSLVILAPALAQFEKSLTTVTEPADQSAPPPPVDSKPSYSVAVGIDDEITEMPAIQSAKVDFLSFSEEYFTQLKTGAVVDEFGTEERTLSPDGARAQVEDGTSVLAVILPKQLTPTVIDDIRAYSAGTLDRAPTYTITIVAGPQALSEDRFVVRKYEDQVMRQAGEYVSNQIRTVAGKLTCDPSGASDCPRSPSETAKAFERPFTTAVEEVSGPAPVDTFTSPSAPAEGMGQPTAQPEPTAAPTAEATDPAAASAEESSHGSPIWFGHTWVPAVLIALGFGAVTVALTASFVVNRAAGLSLVLVGPWRSMRTQRPFPRQALLSVKLLIGVVGVAVLGLVATIAVTGLGFFGVGAFPLLRILAVLCFLTLLAAVLVSIVLTVNDAVGTLFGALAAVAALIWVIAQSGATRAFSLSGSDADLGMVTELLLGQGNRWTVLSYALPTAVGLIFALVLALVVGLTATYVYDRARSTKIDLG</sequence>
<accession>A0ABN0SQ54</accession>
<feature type="transmembrane region" description="Helical" evidence="2">
    <location>
        <begin position="417"/>
        <end position="435"/>
    </location>
</feature>
<protein>
    <recommendedName>
        <fullName evidence="5">ABC-2 type transport system permease protein</fullName>
    </recommendedName>
</protein>
<keyword evidence="2" id="KW-1133">Transmembrane helix</keyword>
<feature type="compositionally biased region" description="Low complexity" evidence="1">
    <location>
        <begin position="265"/>
        <end position="291"/>
    </location>
</feature>
<feature type="transmembrane region" description="Helical" evidence="2">
    <location>
        <begin position="305"/>
        <end position="337"/>
    </location>
</feature>
<evidence type="ECO:0000256" key="2">
    <source>
        <dbReference type="SAM" id="Phobius"/>
    </source>
</evidence>
<keyword evidence="2" id="KW-0812">Transmembrane</keyword>
<proteinExistence type="predicted"/>
<feature type="transmembrane region" description="Helical" evidence="2">
    <location>
        <begin position="389"/>
        <end position="410"/>
    </location>
</feature>
<feature type="transmembrane region" description="Helical" evidence="2">
    <location>
        <begin position="358"/>
        <end position="383"/>
    </location>
</feature>
<feature type="transmembrane region" description="Helical" evidence="2">
    <location>
        <begin position="471"/>
        <end position="497"/>
    </location>
</feature>
<evidence type="ECO:0008006" key="5">
    <source>
        <dbReference type="Google" id="ProtNLM"/>
    </source>
</evidence>
<feature type="region of interest" description="Disordered" evidence="1">
    <location>
        <begin position="213"/>
        <end position="291"/>
    </location>
</feature>
<comment type="caution">
    <text evidence="3">The sequence shown here is derived from an EMBL/GenBank/DDBJ whole genome shotgun (WGS) entry which is preliminary data.</text>
</comment>
<dbReference type="Proteomes" id="UP001498238">
    <property type="component" value="Unassembled WGS sequence"/>
</dbReference>
<keyword evidence="4" id="KW-1185">Reference proteome</keyword>
<dbReference type="EMBL" id="BAAAAF010000010">
    <property type="protein sequence ID" value="GAA0036549.1"/>
    <property type="molecule type" value="Genomic_DNA"/>
</dbReference>
<evidence type="ECO:0000313" key="3">
    <source>
        <dbReference type="EMBL" id="GAA0036549.1"/>
    </source>
</evidence>
<evidence type="ECO:0000313" key="4">
    <source>
        <dbReference type="Proteomes" id="UP001498238"/>
    </source>
</evidence>
<gene>
    <name evidence="3" type="ORF">NCCP602_25100</name>
</gene>
<keyword evidence="2" id="KW-0472">Membrane</keyword>
<evidence type="ECO:0000256" key="1">
    <source>
        <dbReference type="SAM" id="MobiDB-lite"/>
    </source>
</evidence>
<organism evidence="3 4">
    <name type="scientific">Brevibacterium metallidurans</name>
    <dbReference type="NCBI Taxonomy" id="1482676"/>
    <lineage>
        <taxon>Bacteria</taxon>
        <taxon>Bacillati</taxon>
        <taxon>Actinomycetota</taxon>
        <taxon>Actinomycetes</taxon>
        <taxon>Micrococcales</taxon>
        <taxon>Brevibacteriaceae</taxon>
        <taxon>Brevibacterium</taxon>
    </lineage>
</organism>
<name>A0ABN0SQ54_9MICO</name>